<dbReference type="SUPFAM" id="SSF64288">
    <property type="entry name" value="Chorismate lyase-like"/>
    <property type="match status" value="1"/>
</dbReference>
<dbReference type="UniPathway" id="UPA00232"/>
<dbReference type="EMBL" id="PTIY01000001">
    <property type="protein sequence ID" value="PPK73507.1"/>
    <property type="molecule type" value="Genomic_DNA"/>
</dbReference>
<comment type="caution">
    <text evidence="4">Lacks conserved residue(s) required for the propagation of feature annotation.</text>
</comment>
<dbReference type="InterPro" id="IPR028978">
    <property type="entry name" value="Chorismate_lyase_/UTRA_dom_sf"/>
</dbReference>
<name>A0A2S6H7Q7_9GAMM</name>
<keyword evidence="4" id="KW-0670">Pyruvate</keyword>
<evidence type="ECO:0000313" key="5">
    <source>
        <dbReference type="EMBL" id="PPK73507.1"/>
    </source>
</evidence>
<comment type="catalytic activity">
    <reaction evidence="4">
        <text>chorismate = 4-hydroxybenzoate + pyruvate</text>
        <dbReference type="Rhea" id="RHEA:16505"/>
        <dbReference type="ChEBI" id="CHEBI:15361"/>
        <dbReference type="ChEBI" id="CHEBI:17879"/>
        <dbReference type="ChEBI" id="CHEBI:29748"/>
        <dbReference type="EC" id="4.1.3.40"/>
    </reaction>
</comment>
<dbReference type="InterPro" id="IPR007440">
    <property type="entry name" value="Chorismate--pyruvate_lyase"/>
</dbReference>
<dbReference type="RefSeq" id="WP_104421929.1">
    <property type="nucleotide sequence ID" value="NZ_PTIY01000001.1"/>
</dbReference>
<accession>A0A2S6H7Q7</accession>
<dbReference type="Proteomes" id="UP000238071">
    <property type="component" value="Unassembled WGS sequence"/>
</dbReference>
<evidence type="ECO:0000256" key="2">
    <source>
        <dbReference type="ARBA" id="ARBA00022688"/>
    </source>
</evidence>
<evidence type="ECO:0000256" key="1">
    <source>
        <dbReference type="ARBA" id="ARBA00022490"/>
    </source>
</evidence>
<comment type="subcellular location">
    <subcellularLocation>
        <location evidence="4">Cytoplasm</location>
    </subcellularLocation>
</comment>
<dbReference type="AlphaFoldDB" id="A0A2S6H7Q7"/>
<comment type="caution">
    <text evidence="5">The sequence shown here is derived from an EMBL/GenBank/DDBJ whole genome shotgun (WGS) entry which is preliminary data.</text>
</comment>
<dbReference type="Gene3D" id="3.40.1410.10">
    <property type="entry name" value="Chorismate lyase-like"/>
    <property type="match status" value="1"/>
</dbReference>
<evidence type="ECO:0000256" key="3">
    <source>
        <dbReference type="ARBA" id="ARBA00023239"/>
    </source>
</evidence>
<dbReference type="EC" id="4.1.3.40" evidence="4"/>
<dbReference type="GO" id="GO:0008813">
    <property type="term" value="F:chorismate lyase activity"/>
    <property type="evidence" value="ECO:0007669"/>
    <property type="project" value="UniProtKB-UniRule"/>
</dbReference>
<evidence type="ECO:0000313" key="6">
    <source>
        <dbReference type="Proteomes" id="UP000238071"/>
    </source>
</evidence>
<keyword evidence="6" id="KW-1185">Reference proteome</keyword>
<dbReference type="GO" id="GO:0006744">
    <property type="term" value="P:ubiquinone biosynthetic process"/>
    <property type="evidence" value="ECO:0007669"/>
    <property type="project" value="UniProtKB-UniRule"/>
</dbReference>
<dbReference type="PANTHER" id="PTHR38683:SF1">
    <property type="entry name" value="CHORISMATE PYRUVATE-LYASE"/>
    <property type="match status" value="1"/>
</dbReference>
<dbReference type="GO" id="GO:0005829">
    <property type="term" value="C:cytosol"/>
    <property type="evidence" value="ECO:0007669"/>
    <property type="project" value="TreeGrafter"/>
</dbReference>
<comment type="similarity">
    <text evidence="4">Belongs to the UbiC family.</text>
</comment>
<feature type="binding site" evidence="4">
    <location>
        <position position="120"/>
    </location>
    <ligand>
        <name>substrate</name>
    </ligand>
</feature>
<gene>
    <name evidence="4" type="primary">ubiC</name>
    <name evidence="5" type="ORF">B0F88_10135</name>
</gene>
<comment type="pathway">
    <text evidence="4">Cofactor biosynthesis; ubiquinone biosynthesis.</text>
</comment>
<dbReference type="GO" id="GO:0042866">
    <property type="term" value="P:pyruvate biosynthetic process"/>
    <property type="evidence" value="ECO:0007669"/>
    <property type="project" value="UniProtKB-UniRule"/>
</dbReference>
<proteinExistence type="inferred from homology"/>
<comment type="function">
    <text evidence="4">Removes the pyruvyl group from chorismate, with concomitant aromatization of the ring, to provide 4-hydroxybenzoate (4HB) for the ubiquinone pathway.</text>
</comment>
<keyword evidence="3 4" id="KW-0456">Lyase</keyword>
<feature type="binding site" evidence="4">
    <location>
        <position position="177"/>
    </location>
    <ligand>
        <name>substrate</name>
    </ligand>
</feature>
<reference evidence="5 6" key="1">
    <citation type="submission" date="2018-02" db="EMBL/GenBank/DDBJ databases">
        <title>Subsurface microbial communities from deep shales in Ohio and West Virginia, USA.</title>
        <authorList>
            <person name="Wrighton K."/>
        </authorList>
    </citation>
    <scope>NUCLEOTIDE SEQUENCE [LARGE SCALE GENOMIC DNA]</scope>
    <source>
        <strain evidence="5 6">OWC-G53F</strain>
    </source>
</reference>
<sequence length="187" mass="21527">MSSKSFLFNREPLWLENRSGTRHILPENVQSWTYEPGSLTQRMRDYYGGAVGVKVLLQQWNTPFLSERRLLKLHENRYSLIREVLLHADGKPLILARTIIPANTVKIAKSNLSHLGNRPLGEVIFSYPKLERIEMDVTLINPPTWTQPAIAEGHIDQPIWGRRTVYAIAHRQMLVSEFFLPGVLEVC</sequence>
<dbReference type="OrthoDB" id="9789493at2"/>
<evidence type="ECO:0000256" key="4">
    <source>
        <dbReference type="HAMAP-Rule" id="MF_01632"/>
    </source>
</evidence>
<dbReference type="HAMAP" id="MF_01632">
    <property type="entry name" value="UbiC"/>
    <property type="match status" value="1"/>
</dbReference>
<organism evidence="5 6">
    <name type="scientific">Methylobacter tundripaludum</name>
    <dbReference type="NCBI Taxonomy" id="173365"/>
    <lineage>
        <taxon>Bacteria</taxon>
        <taxon>Pseudomonadati</taxon>
        <taxon>Pseudomonadota</taxon>
        <taxon>Gammaproteobacteria</taxon>
        <taxon>Methylococcales</taxon>
        <taxon>Methylococcaceae</taxon>
        <taxon>Methylobacter</taxon>
    </lineage>
</organism>
<keyword evidence="1 4" id="KW-0963">Cytoplasm</keyword>
<dbReference type="Pfam" id="PF04345">
    <property type="entry name" value="Chor_lyase"/>
    <property type="match status" value="1"/>
</dbReference>
<keyword evidence="2 4" id="KW-0831">Ubiquinone biosynthesis</keyword>
<dbReference type="PANTHER" id="PTHR38683">
    <property type="entry name" value="CHORISMATE PYRUVATE-LYASE"/>
    <property type="match status" value="1"/>
</dbReference>
<protein>
    <recommendedName>
        <fullName evidence="4">Probable chorismate pyruvate-lyase</fullName>
        <shortName evidence="4">CL</shortName>
        <shortName evidence="4">CPL</shortName>
        <ecNumber evidence="4">4.1.3.40</ecNumber>
    </recommendedName>
</protein>
<feature type="binding site" evidence="4">
    <location>
        <position position="82"/>
    </location>
    <ligand>
        <name>substrate</name>
    </ligand>
</feature>